<dbReference type="EMBL" id="JAOPKA010000015">
    <property type="protein sequence ID" value="MCU4743471.1"/>
    <property type="molecule type" value="Genomic_DNA"/>
</dbReference>
<reference evidence="1" key="1">
    <citation type="submission" date="2022-09" db="EMBL/GenBank/DDBJ databases">
        <title>Enrichment on poylsaccharides allowed isolation of novel metabolic and taxonomic groups of Haloarchaea.</title>
        <authorList>
            <person name="Sorokin D.Y."/>
            <person name="Elcheninov A.G."/>
            <person name="Khizhniak T.V."/>
            <person name="Kolganova T.V."/>
            <person name="Kublanov I.V."/>
        </authorList>
    </citation>
    <scope>NUCLEOTIDE SEQUENCE</scope>
    <source>
        <strain evidence="1">AArc-xg1-1</strain>
    </source>
</reference>
<protein>
    <submittedName>
        <fullName evidence="1">Uncharacterized protein</fullName>
    </submittedName>
</protein>
<comment type="caution">
    <text evidence="1">The sequence shown here is derived from an EMBL/GenBank/DDBJ whole genome shotgun (WGS) entry which is preliminary data.</text>
</comment>
<dbReference type="RefSeq" id="WP_338005289.1">
    <property type="nucleotide sequence ID" value="NZ_JAOPKA010000015.1"/>
</dbReference>
<sequence>MSSEPQETIKDLTTNPDKTFDALWTDHGIPAVRNVQGHGLTPVYNQGSFEQRLRADRDELDAHNLQDSHVFRGMAKHAIVSAVTADDDDKVDASMLEEMQRHNIIDRNVAERSTPWVFDPEILDSLRDDAPLAFERTPRQGQSGGYEAVYVRMDRRQRPIGRVPEAVARRLQDLARDFGLNRERVPMRIYADTAEISDFSATASAHYMSLEDLGIGARLSEYALFDEQELLYGRYGLDGVTFVDGEEFDYVEGDGAEVPLEGGSPVGEYGARGLAEWYRLADEAAAQIDRHDTTHYVDKSDVSEDIAKDIKREITDITQGPYAARPQDLEIWTSNIMVDVLENEFVPRARHETNGTSINFGGEDLSIKQDIPVFGSHNVDEHHYVAQDEDNDWEEYESPTTEQERTVGDLGDVFIVNTATLSKRELAPFSSFPLAVRGASDEIAMVAYDAIVERSGGFFGKMLSGYDIPDITASA</sequence>
<accession>A0AAP2Z1F4</accession>
<gene>
    <name evidence="1" type="ORF">OB960_18965</name>
</gene>
<evidence type="ECO:0000313" key="2">
    <source>
        <dbReference type="Proteomes" id="UP001321018"/>
    </source>
</evidence>
<dbReference type="AlphaFoldDB" id="A0AAP2Z1F4"/>
<name>A0AAP2Z1F4_9EURY</name>
<dbReference type="Proteomes" id="UP001321018">
    <property type="component" value="Unassembled WGS sequence"/>
</dbReference>
<evidence type="ECO:0000313" key="1">
    <source>
        <dbReference type="EMBL" id="MCU4743471.1"/>
    </source>
</evidence>
<proteinExistence type="predicted"/>
<organism evidence="1 2">
    <name type="scientific">Natronoglomus mannanivorans</name>
    <dbReference type="NCBI Taxonomy" id="2979990"/>
    <lineage>
        <taxon>Archaea</taxon>
        <taxon>Methanobacteriati</taxon>
        <taxon>Methanobacteriota</taxon>
        <taxon>Stenosarchaea group</taxon>
        <taxon>Halobacteria</taxon>
        <taxon>Halobacteriales</taxon>
        <taxon>Natrialbaceae</taxon>
        <taxon>Natronoglomus</taxon>
    </lineage>
</organism>